<sequence>MAATAATAALRRPPRATAPAPKATATQALWLETPADSPGVTSSIRLRTPRTAPAARAAAITGPGPGRG</sequence>
<feature type="compositionally biased region" description="Low complexity" evidence="1">
    <location>
        <begin position="1"/>
        <end position="28"/>
    </location>
</feature>
<protein>
    <submittedName>
        <fullName evidence="2">Uncharacterized protein</fullName>
    </submittedName>
</protein>
<evidence type="ECO:0000256" key="1">
    <source>
        <dbReference type="SAM" id="MobiDB-lite"/>
    </source>
</evidence>
<reference evidence="2" key="1">
    <citation type="submission" date="2020-02" db="EMBL/GenBank/DDBJ databases">
        <authorList>
            <person name="Meier V. D."/>
        </authorList>
    </citation>
    <scope>NUCLEOTIDE SEQUENCE</scope>
    <source>
        <strain evidence="2">AVDCRST_MAG30</strain>
    </source>
</reference>
<dbReference type="AlphaFoldDB" id="A0A6J4SYJ3"/>
<dbReference type="EMBL" id="CADCVS010000307">
    <property type="protein sequence ID" value="CAA9508848.1"/>
    <property type="molecule type" value="Genomic_DNA"/>
</dbReference>
<name>A0A6J4SYJ3_9ACTN</name>
<proteinExistence type="predicted"/>
<evidence type="ECO:0000313" key="2">
    <source>
        <dbReference type="EMBL" id="CAA9508848.1"/>
    </source>
</evidence>
<accession>A0A6J4SYJ3</accession>
<gene>
    <name evidence="2" type="ORF">AVDCRST_MAG30-2362</name>
</gene>
<feature type="region of interest" description="Disordered" evidence="1">
    <location>
        <begin position="1"/>
        <end position="68"/>
    </location>
</feature>
<organism evidence="2">
    <name type="scientific">uncultured Solirubrobacteraceae bacterium</name>
    <dbReference type="NCBI Taxonomy" id="1162706"/>
    <lineage>
        <taxon>Bacteria</taxon>
        <taxon>Bacillati</taxon>
        <taxon>Actinomycetota</taxon>
        <taxon>Thermoleophilia</taxon>
        <taxon>Solirubrobacterales</taxon>
        <taxon>Solirubrobacteraceae</taxon>
        <taxon>environmental samples</taxon>
    </lineage>
</organism>
<feature type="compositionally biased region" description="Low complexity" evidence="1">
    <location>
        <begin position="49"/>
        <end position="62"/>
    </location>
</feature>